<accession>A0A1H3SVL6</accession>
<dbReference type="OrthoDB" id="3298758at2"/>
<dbReference type="STRING" id="405436.SAMN05444365_11467"/>
<protein>
    <submittedName>
        <fullName evidence="2">Uncharacterized protein</fullName>
    </submittedName>
</protein>
<organism evidence="2 3">
    <name type="scientific">Micromonospora pattaloongensis</name>
    <dbReference type="NCBI Taxonomy" id="405436"/>
    <lineage>
        <taxon>Bacteria</taxon>
        <taxon>Bacillati</taxon>
        <taxon>Actinomycetota</taxon>
        <taxon>Actinomycetes</taxon>
        <taxon>Micromonosporales</taxon>
        <taxon>Micromonosporaceae</taxon>
        <taxon>Micromonospora</taxon>
    </lineage>
</organism>
<keyword evidence="3" id="KW-1185">Reference proteome</keyword>
<proteinExistence type="predicted"/>
<reference evidence="3" key="1">
    <citation type="submission" date="2016-10" db="EMBL/GenBank/DDBJ databases">
        <authorList>
            <person name="Varghese N."/>
            <person name="Submissions S."/>
        </authorList>
    </citation>
    <scope>NUCLEOTIDE SEQUENCE [LARGE SCALE GENOMIC DNA]</scope>
    <source>
        <strain evidence="3">DSM 45245</strain>
    </source>
</reference>
<evidence type="ECO:0000313" key="3">
    <source>
        <dbReference type="Proteomes" id="UP000242415"/>
    </source>
</evidence>
<name>A0A1H3SVL6_9ACTN</name>
<feature type="compositionally biased region" description="Basic and acidic residues" evidence="1">
    <location>
        <begin position="57"/>
        <end position="70"/>
    </location>
</feature>
<dbReference type="AlphaFoldDB" id="A0A1H3SVL6"/>
<dbReference type="RefSeq" id="WP_091562240.1">
    <property type="nucleotide sequence ID" value="NZ_FNPH01000014.1"/>
</dbReference>
<dbReference type="EMBL" id="FNPH01000014">
    <property type="protein sequence ID" value="SDZ41757.1"/>
    <property type="molecule type" value="Genomic_DNA"/>
</dbReference>
<sequence length="83" mass="8914">MGIAITAVLCSVFGFGVGLLTFKKAQQWCPECGATLTCADCRASGPAPPTEPPPESVEPHRNSRQRRDDADAPESGIGRRWDE</sequence>
<evidence type="ECO:0000313" key="2">
    <source>
        <dbReference type="EMBL" id="SDZ41757.1"/>
    </source>
</evidence>
<evidence type="ECO:0000256" key="1">
    <source>
        <dbReference type="SAM" id="MobiDB-lite"/>
    </source>
</evidence>
<gene>
    <name evidence="2" type="ORF">SAMN05444365_11467</name>
</gene>
<feature type="region of interest" description="Disordered" evidence="1">
    <location>
        <begin position="43"/>
        <end position="83"/>
    </location>
</feature>
<feature type="compositionally biased region" description="Pro residues" evidence="1">
    <location>
        <begin position="46"/>
        <end position="56"/>
    </location>
</feature>
<dbReference type="Proteomes" id="UP000242415">
    <property type="component" value="Unassembled WGS sequence"/>
</dbReference>